<sequence length="203" mass="22933">MSLPIIIQPIREQIAEKLRHEVLSGQHDAGTPLRETDLANHFGVSRGPVRDALLQLTQEGLVVTTPNRGSRVAEVLSPDVHALIVGMRRDLEGLALRKIFDDLQEADFERFNHILSELKQACEINNVVEIVRHDLSLHRAIIERTGDSDLIGMWVPIVTRMHRMGYSIYTDSMEIYEEHAAIIDVFKQGDVDQAVTALQENIK</sequence>
<dbReference type="InterPro" id="IPR011711">
    <property type="entry name" value="GntR_C"/>
</dbReference>
<dbReference type="InterPro" id="IPR000524">
    <property type="entry name" value="Tscrpt_reg_HTH_GntR"/>
</dbReference>
<keyword evidence="3" id="KW-0804">Transcription</keyword>
<dbReference type="PRINTS" id="PR00035">
    <property type="entry name" value="HTHGNTR"/>
</dbReference>
<evidence type="ECO:0000256" key="1">
    <source>
        <dbReference type="ARBA" id="ARBA00023015"/>
    </source>
</evidence>
<keyword evidence="1" id="KW-0805">Transcription regulation</keyword>
<name>A0A3B1DRV7_9ZZZZ</name>
<keyword evidence="2" id="KW-0238">DNA-binding</keyword>
<dbReference type="Gene3D" id="1.20.120.530">
    <property type="entry name" value="GntR ligand-binding domain-like"/>
    <property type="match status" value="1"/>
</dbReference>
<dbReference type="Pfam" id="PF07729">
    <property type="entry name" value="FCD"/>
    <property type="match status" value="1"/>
</dbReference>
<evidence type="ECO:0000259" key="4">
    <source>
        <dbReference type="PROSITE" id="PS50949"/>
    </source>
</evidence>
<proteinExistence type="predicted"/>
<dbReference type="SUPFAM" id="SSF48008">
    <property type="entry name" value="GntR ligand-binding domain-like"/>
    <property type="match status" value="1"/>
</dbReference>
<dbReference type="InterPro" id="IPR008920">
    <property type="entry name" value="TF_FadR/GntR_C"/>
</dbReference>
<dbReference type="EMBL" id="UOGL01000571">
    <property type="protein sequence ID" value="VAX41621.1"/>
    <property type="molecule type" value="Genomic_DNA"/>
</dbReference>
<reference evidence="5" key="1">
    <citation type="submission" date="2018-06" db="EMBL/GenBank/DDBJ databases">
        <authorList>
            <person name="Zhirakovskaya E."/>
        </authorList>
    </citation>
    <scope>NUCLEOTIDE SEQUENCE</scope>
</reference>
<dbReference type="PANTHER" id="PTHR43537">
    <property type="entry name" value="TRANSCRIPTIONAL REGULATOR, GNTR FAMILY"/>
    <property type="match status" value="1"/>
</dbReference>
<gene>
    <name evidence="5" type="ORF">MNBD_PLANCTO02-3291</name>
</gene>
<dbReference type="SMART" id="SM00895">
    <property type="entry name" value="FCD"/>
    <property type="match status" value="1"/>
</dbReference>
<dbReference type="SUPFAM" id="SSF46785">
    <property type="entry name" value="Winged helix' DNA-binding domain"/>
    <property type="match status" value="1"/>
</dbReference>
<organism evidence="5">
    <name type="scientific">hydrothermal vent metagenome</name>
    <dbReference type="NCBI Taxonomy" id="652676"/>
    <lineage>
        <taxon>unclassified sequences</taxon>
        <taxon>metagenomes</taxon>
        <taxon>ecological metagenomes</taxon>
    </lineage>
</organism>
<protein>
    <submittedName>
        <fullName evidence="5">Transcriptional regulator, GntR family</fullName>
    </submittedName>
</protein>
<dbReference type="GO" id="GO:0003677">
    <property type="term" value="F:DNA binding"/>
    <property type="evidence" value="ECO:0007669"/>
    <property type="project" value="UniProtKB-KW"/>
</dbReference>
<feature type="domain" description="HTH gntR-type" evidence="4">
    <location>
        <begin position="8"/>
        <end position="75"/>
    </location>
</feature>
<accession>A0A3B1DRV7</accession>
<dbReference type="InterPro" id="IPR036388">
    <property type="entry name" value="WH-like_DNA-bd_sf"/>
</dbReference>
<evidence type="ECO:0000313" key="5">
    <source>
        <dbReference type="EMBL" id="VAX41621.1"/>
    </source>
</evidence>
<dbReference type="InterPro" id="IPR036390">
    <property type="entry name" value="WH_DNA-bd_sf"/>
</dbReference>
<dbReference type="PANTHER" id="PTHR43537:SF24">
    <property type="entry name" value="GLUCONATE OPERON TRANSCRIPTIONAL REPRESSOR"/>
    <property type="match status" value="1"/>
</dbReference>
<dbReference type="Pfam" id="PF00392">
    <property type="entry name" value="GntR"/>
    <property type="match status" value="1"/>
</dbReference>
<evidence type="ECO:0000256" key="2">
    <source>
        <dbReference type="ARBA" id="ARBA00023125"/>
    </source>
</evidence>
<dbReference type="AlphaFoldDB" id="A0A3B1DRV7"/>
<dbReference type="CDD" id="cd07377">
    <property type="entry name" value="WHTH_GntR"/>
    <property type="match status" value="1"/>
</dbReference>
<dbReference type="GO" id="GO:0003700">
    <property type="term" value="F:DNA-binding transcription factor activity"/>
    <property type="evidence" value="ECO:0007669"/>
    <property type="project" value="InterPro"/>
</dbReference>
<dbReference type="Gene3D" id="1.10.10.10">
    <property type="entry name" value="Winged helix-like DNA-binding domain superfamily/Winged helix DNA-binding domain"/>
    <property type="match status" value="1"/>
</dbReference>
<dbReference type="PROSITE" id="PS50949">
    <property type="entry name" value="HTH_GNTR"/>
    <property type="match status" value="1"/>
</dbReference>
<dbReference type="SMART" id="SM00345">
    <property type="entry name" value="HTH_GNTR"/>
    <property type="match status" value="1"/>
</dbReference>
<evidence type="ECO:0000256" key="3">
    <source>
        <dbReference type="ARBA" id="ARBA00023163"/>
    </source>
</evidence>